<protein>
    <submittedName>
        <fullName evidence="1">Uncharacterized protein</fullName>
    </submittedName>
</protein>
<accession>A0A0F9PZ99</accession>
<name>A0A0F9PZ99_9ZZZZ</name>
<dbReference type="EMBL" id="LAZR01002031">
    <property type="protein sequence ID" value="KKN35534.1"/>
    <property type="molecule type" value="Genomic_DNA"/>
</dbReference>
<sequence>MLKVQIVGGGKGDVAKVTVGGELVIAPLGYDESKFVELAEDNTAYNFYAPKSGHQFIITGIRAKADRQVSPTVDAVVIVYEATSLDTTVVSKVLHQEAMVQGDNMSLLSMHAKVNPGVWVNAKTTDDDIHMTIWGYYIPEL</sequence>
<comment type="caution">
    <text evidence="1">The sequence shown here is derived from an EMBL/GenBank/DDBJ whole genome shotgun (WGS) entry which is preliminary data.</text>
</comment>
<proteinExistence type="predicted"/>
<gene>
    <name evidence="1" type="ORF">LCGC14_0782680</name>
</gene>
<reference evidence="1" key="1">
    <citation type="journal article" date="2015" name="Nature">
        <title>Complex archaea that bridge the gap between prokaryotes and eukaryotes.</title>
        <authorList>
            <person name="Spang A."/>
            <person name="Saw J.H."/>
            <person name="Jorgensen S.L."/>
            <person name="Zaremba-Niedzwiedzka K."/>
            <person name="Martijn J."/>
            <person name="Lind A.E."/>
            <person name="van Eijk R."/>
            <person name="Schleper C."/>
            <person name="Guy L."/>
            <person name="Ettema T.J."/>
        </authorList>
    </citation>
    <scope>NUCLEOTIDE SEQUENCE</scope>
</reference>
<dbReference type="AlphaFoldDB" id="A0A0F9PZ99"/>
<organism evidence="1">
    <name type="scientific">marine sediment metagenome</name>
    <dbReference type="NCBI Taxonomy" id="412755"/>
    <lineage>
        <taxon>unclassified sequences</taxon>
        <taxon>metagenomes</taxon>
        <taxon>ecological metagenomes</taxon>
    </lineage>
</organism>
<evidence type="ECO:0000313" key="1">
    <source>
        <dbReference type="EMBL" id="KKN35534.1"/>
    </source>
</evidence>